<sequence length="61" mass="6850">MFGKKEDTENLKYKIVHATNEINFNERVIKLEKLGYELIPASFGVGGGNGIIVLMIQKNLL</sequence>
<protein>
    <submittedName>
        <fullName evidence="2">Region of a membrane-bound protein predicted to be embedded in the membrane</fullName>
    </submittedName>
</protein>
<dbReference type="GeneID" id="30411448"/>
<evidence type="ECO:0000313" key="3">
    <source>
        <dbReference type="Proteomes" id="UP000094707"/>
    </source>
</evidence>
<dbReference type="STRING" id="118062.MCBB_0592"/>
<accession>A0A1D3L0T4</accession>
<organism evidence="2 3">
    <name type="scientific">Methanobacterium congolense</name>
    <dbReference type="NCBI Taxonomy" id="118062"/>
    <lineage>
        <taxon>Archaea</taxon>
        <taxon>Methanobacteriati</taxon>
        <taxon>Methanobacteriota</taxon>
        <taxon>Methanomada group</taxon>
        <taxon>Methanobacteria</taxon>
        <taxon>Methanobacteriales</taxon>
        <taxon>Methanobacteriaceae</taxon>
        <taxon>Methanobacterium</taxon>
    </lineage>
</organism>
<evidence type="ECO:0000256" key="1">
    <source>
        <dbReference type="SAM" id="Phobius"/>
    </source>
</evidence>
<keyword evidence="1" id="KW-0472">Membrane</keyword>
<evidence type="ECO:0000313" key="2">
    <source>
        <dbReference type="EMBL" id="SCG85166.1"/>
    </source>
</evidence>
<dbReference type="EMBL" id="LT607756">
    <property type="protein sequence ID" value="SCG85166.1"/>
    <property type="molecule type" value="Genomic_DNA"/>
</dbReference>
<name>A0A1D3L0T4_9EURY</name>
<dbReference type="RefSeq" id="WP_071906360.1">
    <property type="nucleotide sequence ID" value="NZ_LT607756.1"/>
</dbReference>
<gene>
    <name evidence="2" type="ORF">MCBB_0592</name>
</gene>
<keyword evidence="1" id="KW-0812">Transmembrane</keyword>
<reference evidence="2 3" key="1">
    <citation type="submission" date="2016-08" db="EMBL/GenBank/DDBJ databases">
        <authorList>
            <person name="Seilhamer J.J."/>
        </authorList>
    </citation>
    <scope>NUCLEOTIDE SEQUENCE [LARGE SCALE GENOMIC DNA]</scope>
    <source>
        <strain evidence="2">Buetzberg</strain>
    </source>
</reference>
<dbReference type="AlphaFoldDB" id="A0A1D3L0T4"/>
<dbReference type="KEGG" id="mcub:MCBB_0592"/>
<dbReference type="Proteomes" id="UP000094707">
    <property type="component" value="Chromosome I"/>
</dbReference>
<proteinExistence type="predicted"/>
<keyword evidence="1" id="KW-1133">Transmembrane helix</keyword>
<keyword evidence="3" id="KW-1185">Reference proteome</keyword>
<feature type="transmembrane region" description="Helical" evidence="1">
    <location>
        <begin position="38"/>
        <end position="56"/>
    </location>
</feature>